<dbReference type="EMBL" id="LAZR01049124">
    <property type="protein sequence ID" value="KKK90384.1"/>
    <property type="molecule type" value="Genomic_DNA"/>
</dbReference>
<comment type="caution">
    <text evidence="1">The sequence shown here is derived from an EMBL/GenBank/DDBJ whole genome shotgun (WGS) entry which is preliminary data.</text>
</comment>
<protein>
    <submittedName>
        <fullName evidence="1">Uncharacterized protein</fullName>
    </submittedName>
</protein>
<feature type="non-terminal residue" evidence="1">
    <location>
        <position position="1"/>
    </location>
</feature>
<organism evidence="1">
    <name type="scientific">marine sediment metagenome</name>
    <dbReference type="NCBI Taxonomy" id="412755"/>
    <lineage>
        <taxon>unclassified sequences</taxon>
        <taxon>metagenomes</taxon>
        <taxon>ecological metagenomes</taxon>
    </lineage>
</organism>
<evidence type="ECO:0000313" key="1">
    <source>
        <dbReference type="EMBL" id="KKK90384.1"/>
    </source>
</evidence>
<accession>A0A0F9BIJ7</accession>
<proteinExistence type="predicted"/>
<sequence>YLAGCEMSRFVLPFVALLALGGCETYIARAMMDAAYLQEAASSYVREVHALRQWIREECLASLVRETESLKRAGGEVALRKMLAESYPSLVTAGVVKSARDDPAGILAQAPGCE</sequence>
<reference evidence="1" key="1">
    <citation type="journal article" date="2015" name="Nature">
        <title>Complex archaea that bridge the gap between prokaryotes and eukaryotes.</title>
        <authorList>
            <person name="Spang A."/>
            <person name="Saw J.H."/>
            <person name="Jorgensen S.L."/>
            <person name="Zaremba-Niedzwiedzka K."/>
            <person name="Martijn J."/>
            <person name="Lind A.E."/>
            <person name="van Eijk R."/>
            <person name="Schleper C."/>
            <person name="Guy L."/>
            <person name="Ettema T.J."/>
        </authorList>
    </citation>
    <scope>NUCLEOTIDE SEQUENCE</scope>
</reference>
<dbReference type="AlphaFoldDB" id="A0A0F9BIJ7"/>
<name>A0A0F9BIJ7_9ZZZZ</name>
<gene>
    <name evidence="1" type="ORF">LCGC14_2723500</name>
</gene>